<evidence type="ECO:0000256" key="1">
    <source>
        <dbReference type="SAM" id="Phobius"/>
    </source>
</evidence>
<gene>
    <name evidence="2" type="ORF">DWU98_13250</name>
</gene>
<proteinExistence type="predicted"/>
<feature type="transmembrane region" description="Helical" evidence="1">
    <location>
        <begin position="107"/>
        <end position="126"/>
    </location>
</feature>
<evidence type="ECO:0000313" key="2">
    <source>
        <dbReference type="EMBL" id="RDS80398.1"/>
    </source>
</evidence>
<keyword evidence="1" id="KW-1133">Transmembrane helix</keyword>
<keyword evidence="3" id="KW-1185">Reference proteome</keyword>
<comment type="caution">
    <text evidence="2">The sequence shown here is derived from an EMBL/GenBank/DDBJ whole genome shotgun (WGS) entry which is preliminary data.</text>
</comment>
<dbReference type="EMBL" id="QRBE01000008">
    <property type="protein sequence ID" value="RDS80398.1"/>
    <property type="molecule type" value="Genomic_DNA"/>
</dbReference>
<name>A0A370WW72_9GAMM</name>
<keyword evidence="1" id="KW-0812">Transmembrane</keyword>
<sequence>MRILVAAIFGGIVMFIWGGVAHMVLGLGNPGILQPAHEDVVLSTLHEGLGAAPGVYILPSFDPKQWNNHAARAAYAQKTASSPYAWVVYLPQGDDMTDMHRQLPRQWASDTLASLALAFVMGLAAFGFARRMGIAAAAAIFAWLAVLVPYWTWYRFPAAMAWAALVEQLIGWLLAGAVMAWWMGRQERKAATV</sequence>
<reference evidence="2 3" key="1">
    <citation type="submission" date="2018-07" db="EMBL/GenBank/DDBJ databases">
        <title>Dyella monticola sp. nov. and Dyella psychrodurans sp. nov. isolated from monsoon evergreen broad-leaved forest soil of Dinghu Mountain, China.</title>
        <authorList>
            <person name="Gao Z."/>
            <person name="Qiu L."/>
        </authorList>
    </citation>
    <scope>NUCLEOTIDE SEQUENCE [LARGE SCALE GENOMIC DNA]</scope>
    <source>
        <strain evidence="2 3">4G-K06</strain>
    </source>
</reference>
<feature type="transmembrane region" description="Helical" evidence="1">
    <location>
        <begin position="159"/>
        <end position="182"/>
    </location>
</feature>
<accession>A0A370WW72</accession>
<keyword evidence="1" id="KW-0472">Membrane</keyword>
<dbReference type="OrthoDB" id="5948702at2"/>
<evidence type="ECO:0000313" key="3">
    <source>
        <dbReference type="Proteomes" id="UP000254258"/>
    </source>
</evidence>
<organism evidence="2 3">
    <name type="scientific">Dyella monticola</name>
    <dbReference type="NCBI Taxonomy" id="1927958"/>
    <lineage>
        <taxon>Bacteria</taxon>
        <taxon>Pseudomonadati</taxon>
        <taxon>Pseudomonadota</taxon>
        <taxon>Gammaproteobacteria</taxon>
        <taxon>Lysobacterales</taxon>
        <taxon>Rhodanobacteraceae</taxon>
        <taxon>Dyella</taxon>
    </lineage>
</organism>
<dbReference type="RefSeq" id="WP_115496060.1">
    <property type="nucleotide sequence ID" value="NZ_QRBE01000008.1"/>
</dbReference>
<protein>
    <submittedName>
        <fullName evidence="2">Uncharacterized protein</fullName>
    </submittedName>
</protein>
<feature type="transmembrane region" description="Helical" evidence="1">
    <location>
        <begin position="133"/>
        <end position="153"/>
    </location>
</feature>
<dbReference type="Proteomes" id="UP000254258">
    <property type="component" value="Unassembled WGS sequence"/>
</dbReference>
<dbReference type="AlphaFoldDB" id="A0A370WW72"/>